<name>A0ABN2HEV8_9ACTN</name>
<proteinExistence type="predicted"/>
<feature type="transmembrane region" description="Helical" evidence="2">
    <location>
        <begin position="51"/>
        <end position="77"/>
    </location>
</feature>
<dbReference type="EMBL" id="BAAANY010000014">
    <property type="protein sequence ID" value="GAA1686802.1"/>
    <property type="molecule type" value="Genomic_DNA"/>
</dbReference>
<sequence length="102" mass="11782">MTLVRGPDDRSEGWQNMPDGRHGYWDGRSWWTVETIPQYIEGRSSMEPGMIAVHVVLTVLTFYLCGGWGWVFLFHALTARRRPGHWRQIPTGRLIPSQTDQA</sequence>
<accession>A0ABN2HEV8</accession>
<dbReference type="Proteomes" id="UP001500618">
    <property type="component" value="Unassembled WGS sequence"/>
</dbReference>
<feature type="compositionally biased region" description="Basic and acidic residues" evidence="1">
    <location>
        <begin position="1"/>
        <end position="12"/>
    </location>
</feature>
<gene>
    <name evidence="3" type="ORF">GCM10009765_40400</name>
</gene>
<keyword evidence="2" id="KW-1133">Transmembrane helix</keyword>
<comment type="caution">
    <text evidence="3">The sequence shown here is derived from an EMBL/GenBank/DDBJ whole genome shotgun (WGS) entry which is preliminary data.</text>
</comment>
<keyword evidence="2" id="KW-0812">Transmembrane</keyword>
<keyword evidence="4" id="KW-1185">Reference proteome</keyword>
<evidence type="ECO:0000313" key="3">
    <source>
        <dbReference type="EMBL" id="GAA1686802.1"/>
    </source>
</evidence>
<feature type="region of interest" description="Disordered" evidence="1">
    <location>
        <begin position="1"/>
        <end position="22"/>
    </location>
</feature>
<protein>
    <recommendedName>
        <fullName evidence="5">DUF2510 domain-containing protein</fullName>
    </recommendedName>
</protein>
<evidence type="ECO:0000256" key="2">
    <source>
        <dbReference type="SAM" id="Phobius"/>
    </source>
</evidence>
<keyword evidence="2" id="KW-0472">Membrane</keyword>
<evidence type="ECO:0000313" key="4">
    <source>
        <dbReference type="Proteomes" id="UP001500618"/>
    </source>
</evidence>
<evidence type="ECO:0000256" key="1">
    <source>
        <dbReference type="SAM" id="MobiDB-lite"/>
    </source>
</evidence>
<reference evidence="3 4" key="1">
    <citation type="journal article" date="2019" name="Int. J. Syst. Evol. Microbiol.">
        <title>The Global Catalogue of Microorganisms (GCM) 10K type strain sequencing project: providing services to taxonomists for standard genome sequencing and annotation.</title>
        <authorList>
            <consortium name="The Broad Institute Genomics Platform"/>
            <consortium name="The Broad Institute Genome Sequencing Center for Infectious Disease"/>
            <person name="Wu L."/>
            <person name="Ma J."/>
        </authorList>
    </citation>
    <scope>NUCLEOTIDE SEQUENCE [LARGE SCALE GENOMIC DNA]</scope>
    <source>
        <strain evidence="3 4">JCM 14718</strain>
    </source>
</reference>
<organism evidence="3 4">
    <name type="scientific">Fodinicola feengrottensis</name>
    <dbReference type="NCBI Taxonomy" id="435914"/>
    <lineage>
        <taxon>Bacteria</taxon>
        <taxon>Bacillati</taxon>
        <taxon>Actinomycetota</taxon>
        <taxon>Actinomycetes</taxon>
        <taxon>Mycobacteriales</taxon>
        <taxon>Fodinicola</taxon>
    </lineage>
</organism>
<evidence type="ECO:0008006" key="5">
    <source>
        <dbReference type="Google" id="ProtNLM"/>
    </source>
</evidence>